<evidence type="ECO:0000259" key="1">
    <source>
        <dbReference type="Pfam" id="PF04991"/>
    </source>
</evidence>
<accession>G9WNP5</accession>
<dbReference type="InterPro" id="IPR052942">
    <property type="entry name" value="LPS_cholinephosphotransferase"/>
</dbReference>
<comment type="caution">
    <text evidence="2">The sequence shown here is derived from an EMBL/GenBank/DDBJ whole genome shotgun (WGS) entry which is preliminary data.</text>
</comment>
<dbReference type="PATRIC" id="fig|796943.3.peg.1397"/>
<reference evidence="2" key="1">
    <citation type="submission" date="2011-08" db="EMBL/GenBank/DDBJ databases">
        <authorList>
            <consortium name="The Broad Institute Genome Sequencing Platform"/>
            <person name="Earl A."/>
            <person name="Ward D."/>
            <person name="Feldgarden M."/>
            <person name="Gevers D."/>
            <person name="Sizova M."/>
            <person name="Hazen A."/>
            <person name="Epstein S."/>
            <person name="Young S.K."/>
            <person name="Zeng Q."/>
            <person name="Gargeya S."/>
            <person name="Fitzgerald M."/>
            <person name="Haas B."/>
            <person name="Abouelleil A."/>
            <person name="Alvarado L."/>
            <person name="Arachchi H.M."/>
            <person name="Berlin A."/>
            <person name="Brown A."/>
            <person name="Chapman S.B."/>
            <person name="Chen Z."/>
            <person name="Dunbar C."/>
            <person name="Freedman E."/>
            <person name="Gearin G."/>
            <person name="Gellesch M."/>
            <person name="Goldberg J."/>
            <person name="Griggs A."/>
            <person name="Gujja S."/>
            <person name="Heiman D."/>
            <person name="Howarth C."/>
            <person name="Larson L."/>
            <person name="Lui A."/>
            <person name="MacDonald P.J.P."/>
            <person name="Montmayeur A."/>
            <person name="Murphy C."/>
            <person name="Neiman D."/>
            <person name="Pearson M."/>
            <person name="Priest M."/>
            <person name="Roberts A."/>
            <person name="Saif S."/>
            <person name="Shea T."/>
            <person name="Shenoy N."/>
            <person name="Sisk P."/>
            <person name="Stolte C."/>
            <person name="Sykes S."/>
            <person name="Wortman J."/>
            <person name="Nusbaum C."/>
            <person name="Birren B."/>
        </authorList>
    </citation>
    <scope>NUCLEOTIDE SEQUENCE</scope>
    <source>
        <strain evidence="2">ACB1</strain>
    </source>
</reference>
<dbReference type="InterPro" id="IPR007074">
    <property type="entry name" value="LicD/FKTN/FKRP_NTP_transf"/>
</dbReference>
<dbReference type="Pfam" id="PF04991">
    <property type="entry name" value="LicD"/>
    <property type="match status" value="1"/>
</dbReference>
<dbReference type="EMBL" id="AFZC02000003">
    <property type="protein sequence ID" value="EHL10782.1"/>
    <property type="molecule type" value="Genomic_DNA"/>
</dbReference>
<proteinExistence type="predicted"/>
<dbReference type="Proteomes" id="UP000018461">
    <property type="component" value="Unassembled WGS sequence"/>
</dbReference>
<name>G9WNP5_9FIRM</name>
<protein>
    <recommendedName>
        <fullName evidence="1">LicD/FKTN/FKRP nucleotidyltransferase domain-containing protein</fullName>
    </recommendedName>
</protein>
<gene>
    <name evidence="2" type="ORF">HMPREF9625_00978</name>
</gene>
<dbReference type="STRING" id="796943.HMPREF9625_00978"/>
<evidence type="ECO:0000313" key="3">
    <source>
        <dbReference type="Proteomes" id="UP000018461"/>
    </source>
</evidence>
<feature type="domain" description="LicD/FKTN/FKRP nucleotidyltransferase" evidence="1">
    <location>
        <begin position="40"/>
        <end position="267"/>
    </location>
</feature>
<dbReference type="PANTHER" id="PTHR43404">
    <property type="entry name" value="LIPOPOLYSACCHARIDE CHOLINEPHOSPHOTRANSFERASE LICD"/>
    <property type="match status" value="1"/>
</dbReference>
<reference evidence="2" key="2">
    <citation type="submission" date="2013-03" db="EMBL/GenBank/DDBJ databases">
        <title>The Genome Sequence of Oribacterium sp. ACB1.</title>
        <authorList>
            <consortium name="The Broad Institute Genomics Platform"/>
            <consortium name="The Broad Institute Genome Sequencing Center for Infectious Disease"/>
            <person name="Earl A."/>
            <person name="Ward D."/>
            <person name="Feldgarden M."/>
            <person name="Gevers D."/>
            <person name="Sizova M."/>
            <person name="Hazen A."/>
            <person name="Epstein S."/>
            <person name="Walker B."/>
            <person name="Young S."/>
            <person name="Zeng Q."/>
            <person name="Gargeya S."/>
            <person name="Fitzgerald M."/>
            <person name="Haas B."/>
            <person name="Abouelleil A."/>
            <person name="Allen A.W."/>
            <person name="Alvarado L."/>
            <person name="Arachchi H.M."/>
            <person name="Berlin A.M."/>
            <person name="Chapman S.B."/>
            <person name="Gainer-Dewar J."/>
            <person name="Goldberg J."/>
            <person name="Griggs A."/>
            <person name="Gujja S."/>
            <person name="Hansen M."/>
            <person name="Howarth C."/>
            <person name="Imamovic A."/>
            <person name="Ireland A."/>
            <person name="Larimer J."/>
            <person name="McCowan C."/>
            <person name="Murphy C."/>
            <person name="Pearson M."/>
            <person name="Poon T.W."/>
            <person name="Priest M."/>
            <person name="Roberts A."/>
            <person name="Saif S."/>
            <person name="Shea T."/>
            <person name="Sisk P."/>
            <person name="Sykes S."/>
            <person name="Wortman J."/>
            <person name="Nusbaum C."/>
            <person name="Birren B."/>
        </authorList>
    </citation>
    <scope>NUCLEOTIDE SEQUENCE [LARGE SCALE GENOMIC DNA]</scope>
    <source>
        <strain evidence="2">ACB1</strain>
    </source>
</reference>
<organism evidence="2 3">
    <name type="scientific">Oribacterium parvum ACB1</name>
    <dbReference type="NCBI Taxonomy" id="796943"/>
    <lineage>
        <taxon>Bacteria</taxon>
        <taxon>Bacillati</taxon>
        <taxon>Bacillota</taxon>
        <taxon>Clostridia</taxon>
        <taxon>Lachnospirales</taxon>
        <taxon>Lachnospiraceae</taxon>
        <taxon>Oribacterium</taxon>
    </lineage>
</organism>
<keyword evidence="3" id="KW-1185">Reference proteome</keyword>
<dbReference type="AlphaFoldDB" id="G9WNP5"/>
<dbReference type="HOGENOM" id="CLU_027783_0_0_9"/>
<dbReference type="PANTHER" id="PTHR43404:SF2">
    <property type="entry name" value="LIPOPOLYSACCHARIDE CHOLINEPHOSPHOTRANSFERASE LICD"/>
    <property type="match status" value="1"/>
</dbReference>
<sequence length="671" mass="78523">MQFEREFFYDEVRDGFYIPGIMKRAWGAELTILSEVDRICKKYDISYYADGGTLLGAVRDGQFIPWDDDLDIMMLREDYNRFVQVVQQELPEEMSFYSFEVCKEYETFASSVGKAIIGFDAALLRKYQEIPYSLGIDIFVLDALSNDPEDEEYRNTIWELFLEILKFLDKDKKRESFNQALKEIENLFDLHFDKGKKLKPQIYRLLYQLFQEFNEAGGDYLANMPYYAFKGTCKFPRSAFKKTRWIPFHGMQLPIPADYDAILRSEYTDYHKKVRSIGEHDYPCLRAKEKELHDISQGKWDLHYHFSDKDLVHYEIQNFRDLAMSMAEAFTVLQKQLFEYYHEGDIHSCLLGLASMQEKAILFGNAIEQKKGKGTESVSILEQYCDALYHAHEALMAIVELNVNEIDEQGRRNEMHFPMDFSSALQKEMQRTLKKPSYYLKKLNTALKKEFKKQVVFLPHSAKHFESLRPLVDALLEAGDTECKIIPIPYYDRYGDGSLKEMHYEGEDFPKEYEITDYRNYNFATELPDCIVINSPYDQFNPVWMVDPHYFSGELKQYTKKLVYIPWFVTDEINPKEKEDGKAFRIMDYYVNLPGLFHSDLSIVQSEGMKKAYLSKITEFAGKDIRKKMSKKISGAGSCLLGEKEGQGVKEVVSCFRRFLFASNKNLVSKA</sequence>
<evidence type="ECO:0000313" key="2">
    <source>
        <dbReference type="EMBL" id="EHL10782.1"/>
    </source>
</evidence>
<dbReference type="RefSeq" id="WP_009534834.1">
    <property type="nucleotide sequence ID" value="NZ_KE148312.1"/>
</dbReference>
<dbReference type="GO" id="GO:0009100">
    <property type="term" value="P:glycoprotein metabolic process"/>
    <property type="evidence" value="ECO:0007669"/>
    <property type="project" value="UniProtKB-ARBA"/>
</dbReference>